<feature type="region of interest" description="Disordered" evidence="1">
    <location>
        <begin position="1"/>
        <end position="21"/>
    </location>
</feature>
<accession>A0ABW2KZK6</accession>
<comment type="caution">
    <text evidence="2">The sequence shown here is derived from an EMBL/GenBank/DDBJ whole genome shotgun (WGS) entry which is preliminary data.</text>
</comment>
<evidence type="ECO:0000313" key="3">
    <source>
        <dbReference type="Proteomes" id="UP001596456"/>
    </source>
</evidence>
<dbReference type="Proteomes" id="UP001596456">
    <property type="component" value="Unassembled WGS sequence"/>
</dbReference>
<proteinExistence type="predicted"/>
<reference evidence="3" key="1">
    <citation type="journal article" date="2019" name="Int. J. Syst. Evol. Microbiol.">
        <title>The Global Catalogue of Microorganisms (GCM) 10K type strain sequencing project: providing services to taxonomists for standard genome sequencing and annotation.</title>
        <authorList>
            <consortium name="The Broad Institute Genomics Platform"/>
            <consortium name="The Broad Institute Genome Sequencing Center for Infectious Disease"/>
            <person name="Wu L."/>
            <person name="Ma J."/>
        </authorList>
    </citation>
    <scope>NUCLEOTIDE SEQUENCE [LARGE SCALE GENOMIC DNA]</scope>
    <source>
        <strain evidence="3">CGMCC 1.16275</strain>
    </source>
</reference>
<dbReference type="RefSeq" id="WP_377360353.1">
    <property type="nucleotide sequence ID" value="NZ_JBHTCM010000020.1"/>
</dbReference>
<dbReference type="EMBL" id="JBHTCM010000020">
    <property type="protein sequence ID" value="MFC7334808.1"/>
    <property type="molecule type" value="Genomic_DNA"/>
</dbReference>
<evidence type="ECO:0000313" key="2">
    <source>
        <dbReference type="EMBL" id="MFC7334808.1"/>
    </source>
</evidence>
<evidence type="ECO:0000256" key="1">
    <source>
        <dbReference type="SAM" id="MobiDB-lite"/>
    </source>
</evidence>
<name>A0ABW2KZK6_9PROT</name>
<protein>
    <submittedName>
        <fullName evidence="2">Uncharacterized protein</fullName>
    </submittedName>
</protein>
<keyword evidence="3" id="KW-1185">Reference proteome</keyword>
<sequence>MKKSPRKGEIPRPQVERLTLRRAQAEAHYRANESWFRKTYEARKAARRLLEGRDPREEPKQ</sequence>
<gene>
    <name evidence="2" type="ORF">ACFQPS_16705</name>
</gene>
<organism evidence="2 3">
    <name type="scientific">Rhodocista pekingensis</name>
    <dbReference type="NCBI Taxonomy" id="201185"/>
    <lineage>
        <taxon>Bacteria</taxon>
        <taxon>Pseudomonadati</taxon>
        <taxon>Pseudomonadota</taxon>
        <taxon>Alphaproteobacteria</taxon>
        <taxon>Rhodospirillales</taxon>
        <taxon>Azospirillaceae</taxon>
        <taxon>Rhodocista</taxon>
    </lineage>
</organism>